<comment type="caution">
    <text evidence="1">The sequence shown here is derived from an EMBL/GenBank/DDBJ whole genome shotgun (WGS) entry which is preliminary data.</text>
</comment>
<accession>A0ACC0MYA7</accession>
<dbReference type="EMBL" id="CM046394">
    <property type="protein sequence ID" value="KAI8545599.1"/>
    <property type="molecule type" value="Genomic_DNA"/>
</dbReference>
<sequence>MLSNRSSMNDHDNDWAQTWRPDISNRHGPGANAISRDLTDDSTLNHVHDPESMELYSRVREQQEEILYLREQIAVSCAKELQLLNEKYALEKTLADLQLAVDEKQLETIAAASNASNQLAFRKGDLENHLRLTHELKVAEDERYDFVSSMLGLLAEYGIWPRVINASTLSNNVKHLHDQLQLQFRTSHAQIEEIMSMVGNHARDGWLERDGQLPHRSSQDWHSLDPNWYTEQHLEPNDNVLRNMHGSDLPQMTSFVHNGEMQELLHNGSSQKISPSNELTIGNEACAYASSCR</sequence>
<proteinExistence type="predicted"/>
<protein>
    <submittedName>
        <fullName evidence="1">Uncharacterized protein</fullName>
    </submittedName>
</protein>
<name>A0ACC0MYA7_RHOML</name>
<reference evidence="1" key="1">
    <citation type="submission" date="2022-02" db="EMBL/GenBank/DDBJ databases">
        <title>Plant Genome Project.</title>
        <authorList>
            <person name="Zhang R.-G."/>
        </authorList>
    </citation>
    <scope>NUCLEOTIDE SEQUENCE</scope>
    <source>
        <strain evidence="1">AT1</strain>
    </source>
</reference>
<evidence type="ECO:0000313" key="1">
    <source>
        <dbReference type="EMBL" id="KAI8545599.1"/>
    </source>
</evidence>
<gene>
    <name evidence="1" type="ORF">RHMOL_Rhmol07G0051900</name>
</gene>
<organism evidence="1 2">
    <name type="scientific">Rhododendron molle</name>
    <name type="common">Chinese azalea</name>
    <name type="synonym">Azalea mollis</name>
    <dbReference type="NCBI Taxonomy" id="49168"/>
    <lineage>
        <taxon>Eukaryota</taxon>
        <taxon>Viridiplantae</taxon>
        <taxon>Streptophyta</taxon>
        <taxon>Embryophyta</taxon>
        <taxon>Tracheophyta</taxon>
        <taxon>Spermatophyta</taxon>
        <taxon>Magnoliopsida</taxon>
        <taxon>eudicotyledons</taxon>
        <taxon>Gunneridae</taxon>
        <taxon>Pentapetalae</taxon>
        <taxon>asterids</taxon>
        <taxon>Ericales</taxon>
        <taxon>Ericaceae</taxon>
        <taxon>Ericoideae</taxon>
        <taxon>Rhodoreae</taxon>
        <taxon>Rhododendron</taxon>
    </lineage>
</organism>
<evidence type="ECO:0000313" key="2">
    <source>
        <dbReference type="Proteomes" id="UP001062846"/>
    </source>
</evidence>
<dbReference type="Proteomes" id="UP001062846">
    <property type="component" value="Chromosome 7"/>
</dbReference>
<keyword evidence="2" id="KW-1185">Reference proteome</keyword>